<feature type="region of interest" description="Disordered" evidence="1">
    <location>
        <begin position="204"/>
        <end position="236"/>
    </location>
</feature>
<dbReference type="Gene3D" id="3.90.1530.10">
    <property type="entry name" value="Conserved hypothetical protein from pyrococcus furiosus pfu- 392566-001, ParB domain"/>
    <property type="match status" value="1"/>
</dbReference>
<gene>
    <name evidence="3" type="ORF">Ssi02_65480</name>
</gene>
<reference evidence="3" key="1">
    <citation type="submission" date="2021-01" db="EMBL/GenBank/DDBJ databases">
        <title>Whole genome shotgun sequence of Sinosporangium siamense NBRC 109515.</title>
        <authorList>
            <person name="Komaki H."/>
            <person name="Tamura T."/>
        </authorList>
    </citation>
    <scope>NUCLEOTIDE SEQUENCE</scope>
    <source>
        <strain evidence="3">NBRC 109515</strain>
    </source>
</reference>
<organism evidence="3 4">
    <name type="scientific">Sinosporangium siamense</name>
    <dbReference type="NCBI Taxonomy" id="1367973"/>
    <lineage>
        <taxon>Bacteria</taxon>
        <taxon>Bacillati</taxon>
        <taxon>Actinomycetota</taxon>
        <taxon>Actinomycetes</taxon>
        <taxon>Streptosporangiales</taxon>
        <taxon>Streptosporangiaceae</taxon>
        <taxon>Sinosporangium</taxon>
    </lineage>
</organism>
<feature type="region of interest" description="Disordered" evidence="1">
    <location>
        <begin position="344"/>
        <end position="381"/>
    </location>
</feature>
<protein>
    <recommendedName>
        <fullName evidence="2">ParB-like N-terminal domain-containing protein</fullName>
    </recommendedName>
</protein>
<name>A0A919VBB0_9ACTN</name>
<dbReference type="SUPFAM" id="SSF110849">
    <property type="entry name" value="ParB/Sulfiredoxin"/>
    <property type="match status" value="1"/>
</dbReference>
<feature type="compositionally biased region" description="Basic and acidic residues" evidence="1">
    <location>
        <begin position="370"/>
        <end position="381"/>
    </location>
</feature>
<evidence type="ECO:0000256" key="1">
    <source>
        <dbReference type="SAM" id="MobiDB-lite"/>
    </source>
</evidence>
<sequence length="381" mass="41621">MDPTNMNISNLPIVEVDLEHLSGALSPRIAGEDSEHLEAMLSAQGQMPPILVHLPSMRVIDGLHRLSAARLRGQRTIAARFFRGSEADAFVMAVRMNIEHGLPLTIADRRRAARRIIGSHPEWSDRMVASVAGVSAGTVADLRGSRVEGEVRIGQDGRVRPLDGTEERRQAAELIRSDPTLSLRQIARKVGLSPETVRDVRGRLERGESPIPAGRRRSHMPPGRPPIQGGGDAGQRFLPAADQDRLTTLNRLKADPALRLTETGRNLLRLLTLHAIPGQDWDRILMNVPPHWGSSVTDLARAHAAIWTEFADRLEGRLTGLAAERAAATKETWTRGHVAAASEIGVGRARRQREHREPRSALPAQAGSLGEDRDGGEVHTA</sequence>
<dbReference type="Pfam" id="PF13412">
    <property type="entry name" value="HTH_24"/>
    <property type="match status" value="1"/>
</dbReference>
<dbReference type="InterPro" id="IPR003115">
    <property type="entry name" value="ParB_N"/>
</dbReference>
<feature type="domain" description="ParB-like N-terminal" evidence="2">
    <location>
        <begin position="14"/>
        <end position="98"/>
    </location>
</feature>
<dbReference type="EMBL" id="BOOW01000043">
    <property type="protein sequence ID" value="GII96317.1"/>
    <property type="molecule type" value="Genomic_DNA"/>
</dbReference>
<keyword evidence="4" id="KW-1185">Reference proteome</keyword>
<evidence type="ECO:0000259" key="2">
    <source>
        <dbReference type="SMART" id="SM00470"/>
    </source>
</evidence>
<dbReference type="InterPro" id="IPR036086">
    <property type="entry name" value="ParB/Sulfiredoxin_sf"/>
</dbReference>
<evidence type="ECO:0000313" key="4">
    <source>
        <dbReference type="Proteomes" id="UP000606172"/>
    </source>
</evidence>
<evidence type="ECO:0000313" key="3">
    <source>
        <dbReference type="EMBL" id="GII96317.1"/>
    </source>
</evidence>
<dbReference type="Proteomes" id="UP000606172">
    <property type="component" value="Unassembled WGS sequence"/>
</dbReference>
<dbReference type="SMART" id="SM00470">
    <property type="entry name" value="ParB"/>
    <property type="match status" value="1"/>
</dbReference>
<comment type="caution">
    <text evidence="3">The sequence shown here is derived from an EMBL/GenBank/DDBJ whole genome shotgun (WGS) entry which is preliminary data.</text>
</comment>
<proteinExistence type="predicted"/>
<dbReference type="AlphaFoldDB" id="A0A919VBB0"/>
<accession>A0A919VBB0</accession>